<dbReference type="RefSeq" id="WP_171401642.1">
    <property type="nucleotide sequence ID" value="NZ_CP049838.1"/>
</dbReference>
<evidence type="ECO:0000313" key="3">
    <source>
        <dbReference type="Proteomes" id="UP000502665"/>
    </source>
</evidence>
<dbReference type="Proteomes" id="UP000502665">
    <property type="component" value="Chromosome"/>
</dbReference>
<reference evidence="2" key="1">
    <citation type="submission" date="2020-03" db="EMBL/GenBank/DDBJ databases">
        <title>Molecular networking-based the target discovery of potent antiproliferative macrolactams: 5/6/7/16 polycyclic ansamycins and glycosylated trienomycin from Streptomyces cacaoi subsp. asoensis.</title>
        <authorList>
            <person name="Liu L.-L."/>
        </authorList>
    </citation>
    <scope>NUCLEOTIDE SEQUENCE [LARGE SCALE GENOMIC DNA]</scope>
    <source>
        <strain evidence="2">H2S5</strain>
    </source>
</reference>
<dbReference type="AlphaFoldDB" id="A0A6M4X0J6"/>
<dbReference type="EMBL" id="CP049838">
    <property type="protein sequence ID" value="QJT06330.1"/>
    <property type="molecule type" value="Genomic_DNA"/>
</dbReference>
<accession>A0A6M4X0J6</accession>
<evidence type="ECO:0000313" key="2">
    <source>
        <dbReference type="EMBL" id="QJT06330.1"/>
    </source>
</evidence>
<sequence length="76" mass="8071">MDIINSRALPRRGRPRRRNGISWPECVVIIIVITSAAVLAVLGISPTSTALTLSAGSAAAVHLLIRLKGATVRSQR</sequence>
<feature type="transmembrane region" description="Helical" evidence="1">
    <location>
        <begin position="50"/>
        <end position="67"/>
    </location>
</feature>
<organism evidence="2 3">
    <name type="scientific">Streptomyces asoensis</name>
    <dbReference type="NCBI Taxonomy" id="249586"/>
    <lineage>
        <taxon>Bacteria</taxon>
        <taxon>Bacillati</taxon>
        <taxon>Actinomycetota</taxon>
        <taxon>Actinomycetes</taxon>
        <taxon>Kitasatosporales</taxon>
        <taxon>Streptomycetaceae</taxon>
        <taxon>Streptomyces</taxon>
    </lineage>
</organism>
<evidence type="ECO:0000256" key="1">
    <source>
        <dbReference type="SAM" id="Phobius"/>
    </source>
</evidence>
<gene>
    <name evidence="2" type="ORF">G9272_43460</name>
</gene>
<keyword evidence="1" id="KW-0812">Transmembrane</keyword>
<keyword evidence="3" id="KW-1185">Reference proteome</keyword>
<keyword evidence="1" id="KW-0472">Membrane</keyword>
<keyword evidence="1" id="KW-1133">Transmembrane helix</keyword>
<protein>
    <submittedName>
        <fullName evidence="2">Uncharacterized protein</fullName>
    </submittedName>
</protein>
<proteinExistence type="predicted"/>
<name>A0A6M4X0J6_9ACTN</name>
<feature type="transmembrane region" description="Helical" evidence="1">
    <location>
        <begin position="21"/>
        <end position="44"/>
    </location>
</feature>